<evidence type="ECO:0000313" key="4">
    <source>
        <dbReference type="Proteomes" id="UP000321197"/>
    </source>
</evidence>
<dbReference type="EMBL" id="BJXL01000094">
    <property type="protein sequence ID" value="GEM84354.1"/>
    <property type="molecule type" value="Genomic_DNA"/>
</dbReference>
<gene>
    <name evidence="3" type="ORF">MHY01S_25200</name>
</gene>
<feature type="domain" description="Glycosyltransferase subfamily 4-like N-terminal" evidence="2">
    <location>
        <begin position="18"/>
        <end position="181"/>
    </location>
</feature>
<dbReference type="Pfam" id="PF00534">
    <property type="entry name" value="Glycos_transf_1"/>
    <property type="match status" value="1"/>
</dbReference>
<dbReference type="RefSeq" id="WP_119342326.1">
    <property type="nucleotide sequence ID" value="NZ_BJXL01000094.1"/>
</dbReference>
<dbReference type="AlphaFoldDB" id="A0A511R426"/>
<evidence type="ECO:0000259" key="2">
    <source>
        <dbReference type="Pfam" id="PF13439"/>
    </source>
</evidence>
<organism evidence="3 4">
    <name type="scientific">Meiothermus hypogaeus NBRC 106114</name>
    <dbReference type="NCBI Taxonomy" id="1227553"/>
    <lineage>
        <taxon>Bacteria</taxon>
        <taxon>Thermotogati</taxon>
        <taxon>Deinococcota</taxon>
        <taxon>Deinococci</taxon>
        <taxon>Thermales</taxon>
        <taxon>Thermaceae</taxon>
        <taxon>Meiothermus</taxon>
    </lineage>
</organism>
<dbReference type="PANTHER" id="PTHR45947">
    <property type="entry name" value="SULFOQUINOVOSYL TRANSFERASE SQD2"/>
    <property type="match status" value="1"/>
</dbReference>
<dbReference type="Pfam" id="PF13439">
    <property type="entry name" value="Glyco_transf_4"/>
    <property type="match status" value="1"/>
</dbReference>
<evidence type="ECO:0000259" key="1">
    <source>
        <dbReference type="Pfam" id="PF00534"/>
    </source>
</evidence>
<keyword evidence="3" id="KW-0808">Transferase</keyword>
<proteinExistence type="predicted"/>
<reference evidence="3 4" key="1">
    <citation type="submission" date="2019-07" db="EMBL/GenBank/DDBJ databases">
        <title>Whole genome shotgun sequence of Meiothermus hypogaeus NBRC 106114.</title>
        <authorList>
            <person name="Hosoyama A."/>
            <person name="Uohara A."/>
            <person name="Ohji S."/>
            <person name="Ichikawa N."/>
        </authorList>
    </citation>
    <scope>NUCLEOTIDE SEQUENCE [LARGE SCALE GENOMIC DNA]</scope>
    <source>
        <strain evidence="3 4">NBRC 106114</strain>
    </source>
</reference>
<dbReference type="InterPro" id="IPR028098">
    <property type="entry name" value="Glyco_trans_4-like_N"/>
</dbReference>
<dbReference type="InterPro" id="IPR001296">
    <property type="entry name" value="Glyco_trans_1"/>
</dbReference>
<evidence type="ECO:0000313" key="3">
    <source>
        <dbReference type="EMBL" id="GEM84354.1"/>
    </source>
</evidence>
<dbReference type="Gene3D" id="3.40.50.2000">
    <property type="entry name" value="Glycogen Phosphorylase B"/>
    <property type="match status" value="2"/>
</dbReference>
<dbReference type="GO" id="GO:0016757">
    <property type="term" value="F:glycosyltransferase activity"/>
    <property type="evidence" value="ECO:0007669"/>
    <property type="project" value="InterPro"/>
</dbReference>
<feature type="domain" description="Glycosyl transferase family 1" evidence="1">
    <location>
        <begin position="190"/>
        <end position="351"/>
    </location>
</feature>
<name>A0A511R426_9DEIN</name>
<dbReference type="OrthoDB" id="9802525at2"/>
<sequence length="402" mass="45337">MRLYRIGLFTDAYLPGPNGVATSVYLLKRELRRMGHEAWVLAPEMPDADPREEWVVRVPSVAYPFFENQRLAMPSSRLLPTEFEIFHTHTPLFIGIWGARLAYRNRLPHVSTFHTHLEKYAHYIPGVATLDKYVGIMQKVCQAFYNRADVVIAPTDPVKKLAESYEIEREIKVIPTGIDTDILQAAPDPVSPWPSGKRRLLHVGRLGKEKSVDVVIRALAEIRQESDAHLALVGMGPDQEELTQLAHQLGVGEHITFVGPVPYEKIGGYYRMAELFLFASETETQGLVIWEAQAVGVPVVVVGAEGTLQGVEVGSSGYLVQPGDHREMAQRALELLRDENLRQRFSEGARKFADRRTARRVAEQIVAIYDEATRLVEFEPRRLKIPFPRLPQNSLSNSRQGS</sequence>
<dbReference type="InterPro" id="IPR050194">
    <property type="entry name" value="Glycosyltransferase_grp1"/>
</dbReference>
<accession>A0A511R426</accession>
<comment type="caution">
    <text evidence="3">The sequence shown here is derived from an EMBL/GenBank/DDBJ whole genome shotgun (WGS) entry which is preliminary data.</text>
</comment>
<dbReference type="CDD" id="cd03817">
    <property type="entry name" value="GT4_UGDG-like"/>
    <property type="match status" value="1"/>
</dbReference>
<dbReference type="SUPFAM" id="SSF53756">
    <property type="entry name" value="UDP-Glycosyltransferase/glycogen phosphorylase"/>
    <property type="match status" value="1"/>
</dbReference>
<dbReference type="PANTHER" id="PTHR45947:SF3">
    <property type="entry name" value="SULFOQUINOVOSYL TRANSFERASE SQD2"/>
    <property type="match status" value="1"/>
</dbReference>
<protein>
    <submittedName>
        <fullName evidence="3">Glycosyl transferase</fullName>
    </submittedName>
</protein>
<dbReference type="Proteomes" id="UP000321197">
    <property type="component" value="Unassembled WGS sequence"/>
</dbReference>